<organism evidence="3 4">
    <name type="scientific">Actinopolyspora xinjiangensis</name>
    <dbReference type="NCBI Taxonomy" id="405564"/>
    <lineage>
        <taxon>Bacteria</taxon>
        <taxon>Bacillati</taxon>
        <taxon>Actinomycetota</taxon>
        <taxon>Actinomycetes</taxon>
        <taxon>Actinopolysporales</taxon>
        <taxon>Actinopolysporaceae</taxon>
        <taxon>Actinopolyspora</taxon>
    </lineage>
</organism>
<evidence type="ECO:0000313" key="3">
    <source>
        <dbReference type="EMBL" id="SDP96495.1"/>
    </source>
</evidence>
<dbReference type="InterPro" id="IPR001387">
    <property type="entry name" value="Cro/C1-type_HTH"/>
</dbReference>
<dbReference type="CDD" id="cd00093">
    <property type="entry name" value="HTH_XRE"/>
    <property type="match status" value="1"/>
</dbReference>
<keyword evidence="4" id="KW-1185">Reference proteome</keyword>
<evidence type="ECO:0000313" key="4">
    <source>
        <dbReference type="Proteomes" id="UP000199497"/>
    </source>
</evidence>
<dbReference type="Proteomes" id="UP000199497">
    <property type="component" value="Unassembled WGS sequence"/>
</dbReference>
<evidence type="ECO:0000256" key="1">
    <source>
        <dbReference type="SAM" id="MobiDB-lite"/>
    </source>
</evidence>
<reference evidence="4" key="1">
    <citation type="submission" date="2016-10" db="EMBL/GenBank/DDBJ databases">
        <authorList>
            <person name="Varghese N."/>
            <person name="Submissions S."/>
        </authorList>
    </citation>
    <scope>NUCLEOTIDE SEQUENCE [LARGE SCALE GENOMIC DNA]</scope>
    <source>
        <strain evidence="4">DSM 46732</strain>
    </source>
</reference>
<evidence type="ECO:0000259" key="2">
    <source>
        <dbReference type="PROSITE" id="PS50943"/>
    </source>
</evidence>
<gene>
    <name evidence="3" type="ORF">SAMN04487905_12047</name>
</gene>
<feature type="domain" description="HTH cro/C1-type" evidence="2">
    <location>
        <begin position="3"/>
        <end position="35"/>
    </location>
</feature>
<feature type="region of interest" description="Disordered" evidence="1">
    <location>
        <begin position="38"/>
        <end position="67"/>
    </location>
</feature>
<dbReference type="EMBL" id="FNJR01000020">
    <property type="protein sequence ID" value="SDP96495.1"/>
    <property type="molecule type" value="Genomic_DNA"/>
</dbReference>
<dbReference type="STRING" id="405564.SAMN04487905_12047"/>
<protein>
    <recommendedName>
        <fullName evidence="2">HTH cro/C1-type domain-containing protein</fullName>
    </recommendedName>
</protein>
<proteinExistence type="predicted"/>
<dbReference type="AlphaFoldDB" id="A0A1H0X182"/>
<dbReference type="Gene3D" id="1.25.40.10">
    <property type="entry name" value="Tetratricopeptide repeat domain"/>
    <property type="match status" value="1"/>
</dbReference>
<dbReference type="PROSITE" id="PS50943">
    <property type="entry name" value="HTH_CROC1"/>
    <property type="match status" value="1"/>
</dbReference>
<sequence length="397" mass="44256">MERSTVWRWEKGTAAPLPEQRPRIVSVLGVTPEELDDLLNETAAKDTSSPQSHVPEHPGVTSTSSWDDPDELWLQLQELQESNVGDEQLRFLEDQVPRIVAEYEHRGPVELGPVVVRARRQVHQLLRGRQTLRIRYRLHRLAGQLAGLAGYMAVNMGRFRLANVYCQEALLCATEIGDVDLQAWVWGTYSLGAYYQGDFQQAYSHAGRGRALAPQSPQSIRLLVNGQARALGKLGDRAGVEKAVGQALSLLDHHEISPELTPCLSFEPYGYARLAANAATAYVPLGDTERVLHYTGDVDTAVEQADSDWSRALVRLDVATALLRQPDPDLEHALALGTESVRICADHPIRSVWQRAHTLYGLAQRWAGDARVTEFTEVLRTWWSRPQVRDVAGGPTR</sequence>
<dbReference type="SUPFAM" id="SSF48452">
    <property type="entry name" value="TPR-like"/>
    <property type="match status" value="1"/>
</dbReference>
<dbReference type="InterPro" id="IPR011990">
    <property type="entry name" value="TPR-like_helical_dom_sf"/>
</dbReference>
<name>A0A1H0X182_9ACTN</name>
<accession>A0A1H0X182</accession>